<sequence>MSEDQQDKISEITDTLAENCLALGLPLRTMEDEMGPGQLEFTFDVQDPLEAADSMVLFRSMVKQTMARMGLHATFMAKPIFSSFVASGWHLHQSLSAPGVPNAFVAAPNSEEVLSPTGLSYVAGLLEHAVEASVFTNPTINGYRRRKPNSLAPDRSTWGYDNRAAMVRVQGRPRHMSGHIENRIGEPTANPYLYIASQILSGCDGLERKLHPGPMESNPYEATHRPKLPTNLMEATEALDKSEFFRSAMGDGFINWLVTMKKSEINRFLAAEPNWEQKPDVVTQWEHHEYFTRY</sequence>
<dbReference type="PANTHER" id="PTHR43785">
    <property type="entry name" value="GAMMA-GLUTAMYLPUTRESCINE SYNTHETASE"/>
    <property type="match status" value="1"/>
</dbReference>
<keyword evidence="6" id="KW-1185">Reference proteome</keyword>
<dbReference type="SMART" id="SM01230">
    <property type="entry name" value="Gln-synt_C"/>
    <property type="match status" value="1"/>
</dbReference>
<evidence type="ECO:0000313" key="6">
    <source>
        <dbReference type="Proteomes" id="UP000676428"/>
    </source>
</evidence>
<reference evidence="5 6" key="1">
    <citation type="journal article" date="2012" name="Int. J. Syst. Evol. Microbiol.">
        <title>Shewanella dokdonensis sp. nov., isolated from seawater.</title>
        <authorList>
            <person name="Sung H.R."/>
            <person name="Yoon J.H."/>
            <person name="Ghim S.Y."/>
        </authorList>
    </citation>
    <scope>NUCLEOTIDE SEQUENCE [LARGE SCALE GENOMIC DNA]</scope>
    <source>
        <strain evidence="5 6">DSM 23626</strain>
    </source>
</reference>
<keyword evidence="1" id="KW-0436">Ligase</keyword>
<protein>
    <recommendedName>
        <fullName evidence="4">GS catalytic domain-containing protein</fullName>
    </recommendedName>
</protein>
<dbReference type="EMBL" id="CP074572">
    <property type="protein sequence ID" value="QVK23641.1"/>
    <property type="molecule type" value="Genomic_DNA"/>
</dbReference>
<dbReference type="PANTHER" id="PTHR43785:SF12">
    <property type="entry name" value="TYPE-1 GLUTAMINE SYNTHETASE 2"/>
    <property type="match status" value="1"/>
</dbReference>
<accession>A0ABX8DG92</accession>
<evidence type="ECO:0000256" key="1">
    <source>
        <dbReference type="ARBA" id="ARBA00022598"/>
    </source>
</evidence>
<dbReference type="InterPro" id="IPR014746">
    <property type="entry name" value="Gln_synth/guanido_kin_cat_dom"/>
</dbReference>
<evidence type="ECO:0000256" key="3">
    <source>
        <dbReference type="RuleBase" id="RU000384"/>
    </source>
</evidence>
<dbReference type="Gene3D" id="3.30.590.10">
    <property type="entry name" value="Glutamine synthetase/guanido kinase, catalytic domain"/>
    <property type="match status" value="1"/>
</dbReference>
<dbReference type="Proteomes" id="UP000676428">
    <property type="component" value="Chromosome"/>
</dbReference>
<comment type="similarity">
    <text evidence="2 3">Belongs to the glutamine synthetase family.</text>
</comment>
<name>A0ABX8DG92_9GAMM</name>
<gene>
    <name evidence="5" type="ORF">KHX94_02630</name>
</gene>
<evidence type="ECO:0000256" key="2">
    <source>
        <dbReference type="PROSITE-ProRule" id="PRU01331"/>
    </source>
</evidence>
<dbReference type="SUPFAM" id="SSF55931">
    <property type="entry name" value="Glutamine synthetase/guanido kinase"/>
    <property type="match status" value="1"/>
</dbReference>
<proteinExistence type="inferred from homology"/>
<dbReference type="Pfam" id="PF00120">
    <property type="entry name" value="Gln-synt_C"/>
    <property type="match status" value="1"/>
</dbReference>
<evidence type="ECO:0000313" key="5">
    <source>
        <dbReference type="EMBL" id="QVK23641.1"/>
    </source>
</evidence>
<organism evidence="5 6">
    <name type="scientific">Shewanella dokdonensis</name>
    <dbReference type="NCBI Taxonomy" id="712036"/>
    <lineage>
        <taxon>Bacteria</taxon>
        <taxon>Pseudomonadati</taxon>
        <taxon>Pseudomonadota</taxon>
        <taxon>Gammaproteobacteria</taxon>
        <taxon>Alteromonadales</taxon>
        <taxon>Shewanellaceae</taxon>
        <taxon>Shewanella</taxon>
    </lineage>
</organism>
<dbReference type="PROSITE" id="PS51987">
    <property type="entry name" value="GS_CATALYTIC"/>
    <property type="match status" value="1"/>
</dbReference>
<dbReference type="InterPro" id="IPR008146">
    <property type="entry name" value="Gln_synth_cat_dom"/>
</dbReference>
<feature type="domain" description="GS catalytic" evidence="4">
    <location>
        <begin position="1"/>
        <end position="294"/>
    </location>
</feature>
<evidence type="ECO:0000259" key="4">
    <source>
        <dbReference type="PROSITE" id="PS51987"/>
    </source>
</evidence>